<reference evidence="3 4" key="1">
    <citation type="submission" date="2015-06" db="EMBL/GenBank/DDBJ databases">
        <title>Talaromyces atroroseus IBT 11181 draft genome.</title>
        <authorList>
            <person name="Rasmussen K.B."/>
            <person name="Rasmussen S."/>
            <person name="Petersen B."/>
            <person name="Sicheritz-Ponten T."/>
            <person name="Mortensen U.H."/>
            <person name="Thrane U."/>
        </authorList>
    </citation>
    <scope>NUCLEOTIDE SEQUENCE [LARGE SCALE GENOMIC DNA]</scope>
    <source>
        <strain evidence="3 4">IBT 11181</strain>
    </source>
</reference>
<keyword evidence="2" id="KW-0040">ANK repeat</keyword>
<dbReference type="GeneID" id="31008339"/>
<accession>A0A1Q5Q7G4</accession>
<comment type="caution">
    <text evidence="3">The sequence shown here is derived from an EMBL/GenBank/DDBJ whole genome shotgun (WGS) entry which is preliminary data.</text>
</comment>
<keyword evidence="4" id="KW-1185">Reference proteome</keyword>
<dbReference type="Pfam" id="PF12796">
    <property type="entry name" value="Ank_2"/>
    <property type="match status" value="1"/>
</dbReference>
<dbReference type="OrthoDB" id="444631at2759"/>
<dbReference type="PANTHER" id="PTHR24198:SF165">
    <property type="entry name" value="ANKYRIN REPEAT-CONTAINING PROTEIN-RELATED"/>
    <property type="match status" value="1"/>
</dbReference>
<organism evidence="3 4">
    <name type="scientific">Talaromyces atroroseus</name>
    <dbReference type="NCBI Taxonomy" id="1441469"/>
    <lineage>
        <taxon>Eukaryota</taxon>
        <taxon>Fungi</taxon>
        <taxon>Dikarya</taxon>
        <taxon>Ascomycota</taxon>
        <taxon>Pezizomycotina</taxon>
        <taxon>Eurotiomycetes</taxon>
        <taxon>Eurotiomycetidae</taxon>
        <taxon>Eurotiales</taxon>
        <taxon>Trichocomaceae</taxon>
        <taxon>Talaromyces</taxon>
        <taxon>Talaromyces sect. Trachyspermi</taxon>
    </lineage>
</organism>
<dbReference type="InterPro" id="IPR036770">
    <property type="entry name" value="Ankyrin_rpt-contain_sf"/>
</dbReference>
<evidence type="ECO:0000313" key="3">
    <source>
        <dbReference type="EMBL" id="OKL56165.1"/>
    </source>
</evidence>
<name>A0A1Q5Q7G4_TALAT</name>
<dbReference type="Proteomes" id="UP000214365">
    <property type="component" value="Unassembled WGS sequence"/>
</dbReference>
<gene>
    <name evidence="3" type="ORF">UA08_08583</name>
</gene>
<evidence type="ECO:0000256" key="2">
    <source>
        <dbReference type="ARBA" id="ARBA00023043"/>
    </source>
</evidence>
<evidence type="ECO:0000313" key="4">
    <source>
        <dbReference type="Proteomes" id="UP000214365"/>
    </source>
</evidence>
<dbReference type="EMBL" id="LFMY01000015">
    <property type="protein sequence ID" value="OKL56165.1"/>
    <property type="molecule type" value="Genomic_DNA"/>
</dbReference>
<protein>
    <submittedName>
        <fullName evidence="3">Uncharacterized protein</fullName>
    </submittedName>
</protein>
<evidence type="ECO:0000256" key="1">
    <source>
        <dbReference type="ARBA" id="ARBA00022737"/>
    </source>
</evidence>
<dbReference type="RefSeq" id="XP_020116286.1">
    <property type="nucleotide sequence ID" value="XM_020263488.1"/>
</dbReference>
<dbReference type="SMART" id="SM00248">
    <property type="entry name" value="ANK"/>
    <property type="match status" value="6"/>
</dbReference>
<dbReference type="PANTHER" id="PTHR24198">
    <property type="entry name" value="ANKYRIN REPEAT AND PROTEIN KINASE DOMAIN-CONTAINING PROTEIN"/>
    <property type="match status" value="1"/>
</dbReference>
<dbReference type="SUPFAM" id="SSF48403">
    <property type="entry name" value="Ankyrin repeat"/>
    <property type="match status" value="1"/>
</dbReference>
<proteinExistence type="predicted"/>
<dbReference type="AlphaFoldDB" id="A0A1Q5Q7G4"/>
<sequence length="515" mass="59454">MSATMLHLPAEILAEIIRAAVDIIPVRDLLKLRFLNAFCAKEVMAVLIESQRLEDDGFGFAYEDRHEYDPCRRDYNEKWWLRFPARYKRQYLHRKMQEHPARRCVFSTFVQGVLDVPHEPRTVEQETLLTDKLIDAWLCGKFVRVRDVLDPSRYESYQEWYYEMHHDRPGFITAHWEDFDKTLPIALAASAIRNGNCVELQAVIDRYSEELRKEPHSINFLERQSDRLGGVCPLDVAAKYGSGDIIKVLLRNQCGISYFSYAFYTSALSVAARSGNKEALKVWIDHMKNINNDITIELRRAVNNATKIGKFDMVKFIEEECGFQFDNREVLYDSFVDAIQSRKLDVVQKFLDRGGFDINMKTRRRPNGALFAAISRTRSPNLSIVSLLLANGVDLNDVHGRTHLTPLQTAVKMQHFELTKLLIEHGANAHTPIYDPHKKTMMPLLHVAIQNRSTPMVRLLLAQGLEREYTWKGKKHEVKGDPKEGCGSEVWYQIVKWHGKQAIYEHDGYVVVIGG</sequence>
<dbReference type="InterPro" id="IPR002110">
    <property type="entry name" value="Ankyrin_rpt"/>
</dbReference>
<dbReference type="STRING" id="1441469.A0A1Q5Q7G4"/>
<dbReference type="Gene3D" id="1.25.40.20">
    <property type="entry name" value="Ankyrin repeat-containing domain"/>
    <property type="match status" value="2"/>
</dbReference>
<keyword evidence="1" id="KW-0677">Repeat</keyword>